<evidence type="ECO:0000256" key="3">
    <source>
        <dbReference type="ARBA" id="ARBA00022454"/>
    </source>
</evidence>
<evidence type="ECO:0000259" key="8">
    <source>
        <dbReference type="PROSITE" id="PS51504"/>
    </source>
</evidence>
<dbReference type="InterPro" id="IPR005819">
    <property type="entry name" value="H1/H5"/>
</dbReference>
<dbReference type="GO" id="GO:0005634">
    <property type="term" value="C:nucleus"/>
    <property type="evidence" value="ECO:0007669"/>
    <property type="project" value="UniProtKB-SubCell"/>
</dbReference>
<feature type="region of interest" description="Disordered" evidence="7">
    <location>
        <begin position="1"/>
        <end position="26"/>
    </location>
</feature>
<evidence type="ECO:0000256" key="1">
    <source>
        <dbReference type="ARBA" id="ARBA00004123"/>
    </source>
</evidence>
<dbReference type="GO" id="GO:0030527">
    <property type="term" value="F:structural constituent of chromatin"/>
    <property type="evidence" value="ECO:0007669"/>
    <property type="project" value="InterPro"/>
</dbReference>
<dbReference type="AlphaFoldDB" id="A0A8C4NDH7"/>
<comment type="subcellular location">
    <subcellularLocation>
        <location evidence="2">Chromosome</location>
    </subcellularLocation>
    <subcellularLocation>
        <location evidence="1 6">Nucleus</location>
    </subcellularLocation>
</comment>
<dbReference type="InterPro" id="IPR005818">
    <property type="entry name" value="Histone_H1/H5_H15"/>
</dbReference>
<dbReference type="Gene3D" id="1.10.10.10">
    <property type="entry name" value="Winged helix-like DNA-binding domain superfamily/Winged helix DNA-binding domain"/>
    <property type="match status" value="1"/>
</dbReference>
<dbReference type="GO" id="GO:0000786">
    <property type="term" value="C:nucleosome"/>
    <property type="evidence" value="ECO:0007669"/>
    <property type="project" value="InterPro"/>
</dbReference>
<dbReference type="InterPro" id="IPR036388">
    <property type="entry name" value="WH-like_DNA-bd_sf"/>
</dbReference>
<proteinExistence type="inferred from homology"/>
<sequence length="208" mass="22633">MAESGAAAAGKTRKRQNHGAADHPRYSEMIKTAIDAVGDRNGASRQAIQKYIKEHYKVGDKADGQVKLALKRLVDHGTIIPTTGTGVSGSFRLGGTTRISLKKKVVKKATVSKPKARTSRQKAASKAKTKVKQLAPKKMKRVAKPKKDKAKTPKKAVKRVKAVKSPAKKQVTKKLKSNKPSKSLKKRIATKKAAKPKSSVRKTKPKKK</sequence>
<dbReference type="Ensembl" id="ENSEBUT00000006549.1">
    <property type="protein sequence ID" value="ENSEBUP00000006100.1"/>
    <property type="gene ID" value="ENSEBUG00000004067.1"/>
</dbReference>
<dbReference type="OMA" id="PRYSEMI"/>
<keyword evidence="3 6" id="KW-0158">Chromosome</keyword>
<dbReference type="CDD" id="cd00073">
    <property type="entry name" value="H15"/>
    <property type="match status" value="1"/>
</dbReference>
<evidence type="ECO:0000256" key="6">
    <source>
        <dbReference type="RuleBase" id="RU003894"/>
    </source>
</evidence>
<keyword evidence="4 6" id="KW-0238">DNA-binding</keyword>
<keyword evidence="10" id="KW-1185">Reference proteome</keyword>
<evidence type="ECO:0000256" key="4">
    <source>
        <dbReference type="ARBA" id="ARBA00023125"/>
    </source>
</evidence>
<dbReference type="GO" id="GO:0003690">
    <property type="term" value="F:double-stranded DNA binding"/>
    <property type="evidence" value="ECO:0007669"/>
    <property type="project" value="TreeGrafter"/>
</dbReference>
<dbReference type="PANTHER" id="PTHR11467">
    <property type="entry name" value="HISTONE H1"/>
    <property type="match status" value="1"/>
</dbReference>
<accession>A0A8C4NDH7</accession>
<dbReference type="SMART" id="SM00526">
    <property type="entry name" value="H15"/>
    <property type="match status" value="1"/>
</dbReference>
<feature type="domain" description="H15" evidence="8">
    <location>
        <begin position="22"/>
        <end position="95"/>
    </location>
</feature>
<reference evidence="9" key="1">
    <citation type="submission" date="2025-08" db="UniProtKB">
        <authorList>
            <consortium name="Ensembl"/>
        </authorList>
    </citation>
    <scope>IDENTIFICATION</scope>
</reference>
<evidence type="ECO:0000313" key="9">
    <source>
        <dbReference type="Ensembl" id="ENSEBUP00000006100.1"/>
    </source>
</evidence>
<dbReference type="FunFam" id="1.10.10.10:FF:000140">
    <property type="entry name" value="Histone H1.0"/>
    <property type="match status" value="1"/>
</dbReference>
<feature type="region of interest" description="Disordered" evidence="7">
    <location>
        <begin position="108"/>
        <end position="208"/>
    </location>
</feature>
<evidence type="ECO:0000256" key="2">
    <source>
        <dbReference type="ARBA" id="ARBA00004286"/>
    </source>
</evidence>
<comment type="similarity">
    <text evidence="6">Belongs to the histone H1/H5 family.</text>
</comment>
<name>A0A8C4NDH7_EPTBU</name>
<dbReference type="PROSITE" id="PS51504">
    <property type="entry name" value="H15"/>
    <property type="match status" value="1"/>
</dbReference>
<dbReference type="Pfam" id="PF00538">
    <property type="entry name" value="Linker_histone"/>
    <property type="match status" value="1"/>
</dbReference>
<keyword evidence="5 6" id="KW-0539">Nucleus</keyword>
<dbReference type="GO" id="GO:0045910">
    <property type="term" value="P:negative regulation of DNA recombination"/>
    <property type="evidence" value="ECO:0007669"/>
    <property type="project" value="TreeGrafter"/>
</dbReference>
<evidence type="ECO:0000256" key="5">
    <source>
        <dbReference type="ARBA" id="ARBA00023242"/>
    </source>
</evidence>
<evidence type="ECO:0000313" key="10">
    <source>
        <dbReference type="Proteomes" id="UP000694388"/>
    </source>
</evidence>
<feature type="compositionally biased region" description="Basic residues" evidence="7">
    <location>
        <begin position="114"/>
        <end position="208"/>
    </location>
</feature>
<protein>
    <submittedName>
        <fullName evidence="9">H1.0 linker histone</fullName>
    </submittedName>
</protein>
<dbReference type="GO" id="GO:0031492">
    <property type="term" value="F:nucleosomal DNA binding"/>
    <property type="evidence" value="ECO:0007669"/>
    <property type="project" value="TreeGrafter"/>
</dbReference>
<evidence type="ECO:0000256" key="7">
    <source>
        <dbReference type="SAM" id="MobiDB-lite"/>
    </source>
</evidence>
<dbReference type="GeneTree" id="ENSGT00810000125570"/>
<dbReference type="PANTHER" id="PTHR11467:SF36">
    <property type="entry name" value="HISTONE 24-RELATED"/>
    <property type="match status" value="1"/>
</dbReference>
<dbReference type="Proteomes" id="UP000694388">
    <property type="component" value="Unplaced"/>
</dbReference>
<dbReference type="GO" id="GO:0006334">
    <property type="term" value="P:nucleosome assembly"/>
    <property type="evidence" value="ECO:0007669"/>
    <property type="project" value="InterPro"/>
</dbReference>
<organism evidence="9 10">
    <name type="scientific">Eptatretus burgeri</name>
    <name type="common">Inshore hagfish</name>
    <dbReference type="NCBI Taxonomy" id="7764"/>
    <lineage>
        <taxon>Eukaryota</taxon>
        <taxon>Metazoa</taxon>
        <taxon>Chordata</taxon>
        <taxon>Craniata</taxon>
        <taxon>Vertebrata</taxon>
        <taxon>Cyclostomata</taxon>
        <taxon>Myxini</taxon>
        <taxon>Myxiniformes</taxon>
        <taxon>Myxinidae</taxon>
        <taxon>Eptatretinae</taxon>
        <taxon>Eptatretus</taxon>
    </lineage>
</organism>
<dbReference type="GO" id="GO:0030261">
    <property type="term" value="P:chromosome condensation"/>
    <property type="evidence" value="ECO:0007669"/>
    <property type="project" value="TreeGrafter"/>
</dbReference>
<dbReference type="InterPro" id="IPR036390">
    <property type="entry name" value="WH_DNA-bd_sf"/>
</dbReference>
<reference evidence="9" key="2">
    <citation type="submission" date="2025-09" db="UniProtKB">
        <authorList>
            <consortium name="Ensembl"/>
        </authorList>
    </citation>
    <scope>IDENTIFICATION</scope>
</reference>
<dbReference type="PRINTS" id="PR00624">
    <property type="entry name" value="HISTONEH5"/>
</dbReference>
<dbReference type="SUPFAM" id="SSF46785">
    <property type="entry name" value="Winged helix' DNA-binding domain"/>
    <property type="match status" value="1"/>
</dbReference>